<name>A0A8J4SNY2_9TREM</name>
<organism evidence="1 2">
    <name type="scientific">Paragonimus heterotremus</name>
    <dbReference type="NCBI Taxonomy" id="100268"/>
    <lineage>
        <taxon>Eukaryota</taxon>
        <taxon>Metazoa</taxon>
        <taxon>Spiralia</taxon>
        <taxon>Lophotrochozoa</taxon>
        <taxon>Platyhelminthes</taxon>
        <taxon>Trematoda</taxon>
        <taxon>Digenea</taxon>
        <taxon>Plagiorchiida</taxon>
        <taxon>Troglotremata</taxon>
        <taxon>Troglotrematidae</taxon>
        <taxon>Paragonimus</taxon>
    </lineage>
</organism>
<evidence type="ECO:0000313" key="2">
    <source>
        <dbReference type="Proteomes" id="UP000748531"/>
    </source>
</evidence>
<accession>A0A8J4SNY2</accession>
<comment type="caution">
    <text evidence="1">The sequence shown here is derived from an EMBL/GenBank/DDBJ whole genome shotgun (WGS) entry which is preliminary data.</text>
</comment>
<gene>
    <name evidence="1" type="ORF">PHET_05655</name>
</gene>
<dbReference type="OrthoDB" id="10559500at2759"/>
<reference evidence="1" key="1">
    <citation type="submission" date="2019-05" db="EMBL/GenBank/DDBJ databases">
        <title>Annotation for the trematode Paragonimus heterotremus.</title>
        <authorList>
            <person name="Choi Y.-J."/>
        </authorList>
    </citation>
    <scope>NUCLEOTIDE SEQUENCE</scope>
    <source>
        <strain evidence="1">LC</strain>
    </source>
</reference>
<sequence>MEGWYVVVVARRTRSSASVDRLSPIRLFLRNKVRANSASEKAASNILISQTMNQAKPLSALVDLHRDLGLIRLTSLVAWQAFGRNIKLLNVNQFDILFISLYINVISLTSLN</sequence>
<dbReference type="Proteomes" id="UP000748531">
    <property type="component" value="Unassembled WGS sequence"/>
</dbReference>
<evidence type="ECO:0000313" key="1">
    <source>
        <dbReference type="EMBL" id="KAF5400562.1"/>
    </source>
</evidence>
<protein>
    <submittedName>
        <fullName evidence="1">Uncharacterized protein</fullName>
    </submittedName>
</protein>
<keyword evidence="2" id="KW-1185">Reference proteome</keyword>
<dbReference type="AlphaFoldDB" id="A0A8J4SNY2"/>
<dbReference type="EMBL" id="LUCH01003091">
    <property type="protein sequence ID" value="KAF5400562.1"/>
    <property type="molecule type" value="Genomic_DNA"/>
</dbReference>
<proteinExistence type="predicted"/>